<dbReference type="InterPro" id="IPR005265">
    <property type="entry name" value="HemJ-like"/>
</dbReference>
<keyword evidence="3" id="KW-1185">Reference proteome</keyword>
<keyword evidence="1" id="KW-0812">Transmembrane</keyword>
<dbReference type="Pfam" id="PF03653">
    <property type="entry name" value="UPF0093"/>
    <property type="match status" value="1"/>
</dbReference>
<gene>
    <name evidence="2" type="ordered locus">BAV3053</name>
</gene>
<dbReference type="KEGG" id="bav:BAV3053"/>
<dbReference type="AlphaFoldDB" id="Q2KUJ7"/>
<dbReference type="UniPathway" id="UPA00251">
    <property type="reaction ID" value="UER00324"/>
</dbReference>
<dbReference type="HOGENOM" id="CLU_125006_4_0_4"/>
<accession>Q2KUJ7</accession>
<evidence type="ECO:0000313" key="2">
    <source>
        <dbReference type="EMBL" id="CAJ50663.1"/>
    </source>
</evidence>
<dbReference type="EMBL" id="AM167904">
    <property type="protein sequence ID" value="CAJ50663.1"/>
    <property type="molecule type" value="Genomic_DNA"/>
</dbReference>
<evidence type="ECO:0000256" key="1">
    <source>
        <dbReference type="SAM" id="Phobius"/>
    </source>
</evidence>
<dbReference type="PIRSF" id="PIRSF004638">
    <property type="entry name" value="UCP004638"/>
    <property type="match status" value="1"/>
</dbReference>
<proteinExistence type="predicted"/>
<protein>
    <submittedName>
        <fullName evidence="2">Membrane protein</fullName>
    </submittedName>
</protein>
<reference evidence="2 3" key="1">
    <citation type="journal article" date="2006" name="J. Bacteriol.">
        <title>Comparison of the genome sequence of the poultry pathogen Bordetella avium with those of B. bronchiseptica, B. pertussis, and B. parapertussis reveals extensive diversity in surface structures associated with host interaction.</title>
        <authorList>
            <person name="Sebaihia M."/>
            <person name="Preston A."/>
            <person name="Maskell D.J."/>
            <person name="Kuzmiak H."/>
            <person name="Connell T.D."/>
            <person name="King N.D."/>
            <person name="Orndorff P.E."/>
            <person name="Miyamoto D.M."/>
            <person name="Thomson N.R."/>
            <person name="Harris D."/>
            <person name="Goble A."/>
            <person name="Lord A."/>
            <person name="Murphy L."/>
            <person name="Quail M.A."/>
            <person name="Rutter S."/>
            <person name="Squares R."/>
            <person name="Squares S."/>
            <person name="Woodward J."/>
            <person name="Parkhill J."/>
            <person name="Temple L.M."/>
        </authorList>
    </citation>
    <scope>NUCLEOTIDE SEQUENCE [LARGE SCALE GENOMIC DNA]</scope>
    <source>
        <strain evidence="2 3">197N</strain>
    </source>
</reference>
<feature type="transmembrane region" description="Helical" evidence="1">
    <location>
        <begin position="77"/>
        <end position="97"/>
    </location>
</feature>
<dbReference type="eggNOG" id="COG1981">
    <property type="taxonomic scope" value="Bacteria"/>
</dbReference>
<feature type="transmembrane region" description="Helical" evidence="1">
    <location>
        <begin position="109"/>
        <end position="131"/>
    </location>
</feature>
<evidence type="ECO:0000313" key="3">
    <source>
        <dbReference type="Proteomes" id="UP000001977"/>
    </source>
</evidence>
<dbReference type="GO" id="GO:0006782">
    <property type="term" value="P:protoporphyrinogen IX biosynthetic process"/>
    <property type="evidence" value="ECO:0007669"/>
    <property type="project" value="UniProtKB-UniPathway"/>
</dbReference>
<dbReference type="STRING" id="360910.BAV3053"/>
<sequence>VLYSLIKTLHILAITVWILGLLLLSSSTGFAGAAPATLRRLARWNRGLILPAMALTWLFGLMMGGMVGWIGQMWLDMKMGLVALLTLLHLWQTHVLSRRIADADYRAPGWLGLSGAAVFLITAMAVTLAVAKPFF</sequence>
<feature type="non-terminal residue" evidence="2">
    <location>
        <position position="1"/>
    </location>
</feature>
<keyword evidence="1" id="KW-0472">Membrane</keyword>
<feature type="transmembrane region" description="Helical" evidence="1">
    <location>
        <begin position="48"/>
        <end position="71"/>
    </location>
</feature>
<organism evidence="2 3">
    <name type="scientific">Bordetella avium (strain 197N)</name>
    <dbReference type="NCBI Taxonomy" id="360910"/>
    <lineage>
        <taxon>Bacteria</taxon>
        <taxon>Pseudomonadati</taxon>
        <taxon>Pseudomonadota</taxon>
        <taxon>Betaproteobacteria</taxon>
        <taxon>Burkholderiales</taxon>
        <taxon>Alcaligenaceae</taxon>
        <taxon>Bordetella</taxon>
    </lineage>
</organism>
<feature type="transmembrane region" description="Helical" evidence="1">
    <location>
        <begin position="12"/>
        <end position="36"/>
    </location>
</feature>
<keyword evidence="1" id="KW-1133">Transmembrane helix</keyword>
<dbReference type="Proteomes" id="UP000001977">
    <property type="component" value="Chromosome"/>
</dbReference>
<name>Q2KUJ7_BORA1</name>